<dbReference type="Proteomes" id="UP001432027">
    <property type="component" value="Unassembled WGS sequence"/>
</dbReference>
<accession>A0AAV5TSR6</accession>
<gene>
    <name evidence="1" type="ORF">PENTCL1PPCAC_19443</name>
</gene>
<dbReference type="EMBL" id="BTSX01000004">
    <property type="protein sequence ID" value="GMS97268.1"/>
    <property type="molecule type" value="Genomic_DNA"/>
</dbReference>
<evidence type="ECO:0000313" key="2">
    <source>
        <dbReference type="Proteomes" id="UP001432027"/>
    </source>
</evidence>
<feature type="non-terminal residue" evidence="1">
    <location>
        <position position="1"/>
    </location>
</feature>
<name>A0AAV5TSR6_9BILA</name>
<proteinExistence type="predicted"/>
<comment type="caution">
    <text evidence="1">The sequence shown here is derived from an EMBL/GenBank/DDBJ whole genome shotgun (WGS) entry which is preliminary data.</text>
</comment>
<organism evidence="1 2">
    <name type="scientific">Pristionchus entomophagus</name>
    <dbReference type="NCBI Taxonomy" id="358040"/>
    <lineage>
        <taxon>Eukaryota</taxon>
        <taxon>Metazoa</taxon>
        <taxon>Ecdysozoa</taxon>
        <taxon>Nematoda</taxon>
        <taxon>Chromadorea</taxon>
        <taxon>Rhabditida</taxon>
        <taxon>Rhabditina</taxon>
        <taxon>Diplogasteromorpha</taxon>
        <taxon>Diplogasteroidea</taxon>
        <taxon>Neodiplogasteridae</taxon>
        <taxon>Pristionchus</taxon>
    </lineage>
</organism>
<keyword evidence="2" id="KW-1185">Reference proteome</keyword>
<sequence length="61" mass="6943">VDESQFRFQSRACPSKNVWFSASCDPPAFTNYAGNEHHVMVSSSYLKVKHSSRLADECEFL</sequence>
<evidence type="ECO:0000313" key="1">
    <source>
        <dbReference type="EMBL" id="GMS97268.1"/>
    </source>
</evidence>
<reference evidence="1" key="1">
    <citation type="submission" date="2023-10" db="EMBL/GenBank/DDBJ databases">
        <title>Genome assembly of Pristionchus species.</title>
        <authorList>
            <person name="Yoshida K."/>
            <person name="Sommer R.J."/>
        </authorList>
    </citation>
    <scope>NUCLEOTIDE SEQUENCE</scope>
    <source>
        <strain evidence="1">RS0144</strain>
    </source>
</reference>
<dbReference type="AlphaFoldDB" id="A0AAV5TSR6"/>
<protein>
    <submittedName>
        <fullName evidence="1">Uncharacterized protein</fullName>
    </submittedName>
</protein>